<dbReference type="PANTHER" id="PTHR12835:SF5">
    <property type="entry name" value="BIOTIN--PROTEIN LIGASE"/>
    <property type="match status" value="1"/>
</dbReference>
<evidence type="ECO:0000256" key="1">
    <source>
        <dbReference type="ARBA" id="ARBA00022598"/>
    </source>
</evidence>
<reference evidence="3 4" key="1">
    <citation type="submission" date="2016-04" db="EMBL/GenBank/DDBJ databases">
        <title>Genome analysis of Thermosulfurimonas dismutans, the first thermophilic sulfur-disproportionating bacterium of the phylum Thermodesulfobacteria.</title>
        <authorList>
            <person name="Mardanov A.V."/>
            <person name="Beletsky A.V."/>
            <person name="Kadnikov V.V."/>
            <person name="Slobodkin A.I."/>
            <person name="Ravin N.V."/>
        </authorList>
    </citation>
    <scope>NUCLEOTIDE SEQUENCE [LARGE SCALE GENOMIC DNA]</scope>
    <source>
        <strain evidence="3 4">S95</strain>
    </source>
</reference>
<keyword evidence="1 3" id="KW-0436">Ligase</keyword>
<dbReference type="EMBL" id="LWLG01000002">
    <property type="protein sequence ID" value="OAQ21418.1"/>
    <property type="molecule type" value="Genomic_DNA"/>
</dbReference>
<feature type="domain" description="BPL/LPL catalytic" evidence="2">
    <location>
        <begin position="14"/>
        <end position="185"/>
    </location>
</feature>
<dbReference type="AlphaFoldDB" id="A0A179D734"/>
<protein>
    <submittedName>
        <fullName evidence="3">Biotin-protein ligase</fullName>
        <ecNumber evidence="3">6.3.4.15</ecNumber>
    </submittedName>
</protein>
<comment type="caution">
    <text evidence="3">The sequence shown here is derived from an EMBL/GenBank/DDBJ whole genome shotgun (WGS) entry which is preliminary data.</text>
</comment>
<accession>A0A179D734</accession>
<dbReference type="PROSITE" id="PS51733">
    <property type="entry name" value="BPL_LPL_CATALYTIC"/>
    <property type="match status" value="1"/>
</dbReference>
<dbReference type="Pfam" id="PF03099">
    <property type="entry name" value="BPL_LplA_LipB"/>
    <property type="match status" value="1"/>
</dbReference>
<dbReference type="GO" id="GO:0004077">
    <property type="term" value="F:biotin--[biotin carboxyl-carrier protein] ligase activity"/>
    <property type="evidence" value="ECO:0007669"/>
    <property type="project" value="UniProtKB-EC"/>
</dbReference>
<name>A0A179D734_9BACT</name>
<dbReference type="InterPro" id="IPR045864">
    <property type="entry name" value="aa-tRNA-synth_II/BPL/LPL"/>
</dbReference>
<dbReference type="EC" id="6.3.4.15" evidence="3"/>
<dbReference type="CDD" id="cd16442">
    <property type="entry name" value="BPL"/>
    <property type="match status" value="1"/>
</dbReference>
<evidence type="ECO:0000313" key="4">
    <source>
        <dbReference type="Proteomes" id="UP000078390"/>
    </source>
</evidence>
<organism evidence="3 4">
    <name type="scientific">Thermosulfurimonas dismutans</name>
    <dbReference type="NCBI Taxonomy" id="999894"/>
    <lineage>
        <taxon>Bacteria</taxon>
        <taxon>Pseudomonadati</taxon>
        <taxon>Thermodesulfobacteriota</taxon>
        <taxon>Thermodesulfobacteria</taxon>
        <taxon>Thermodesulfobacteriales</taxon>
        <taxon>Thermodesulfobacteriaceae</taxon>
        <taxon>Thermosulfurimonas</taxon>
    </lineage>
</organism>
<dbReference type="STRING" id="999894.TDIS_0639"/>
<dbReference type="InterPro" id="IPR004408">
    <property type="entry name" value="Biotin_CoA_COase_ligase"/>
</dbReference>
<dbReference type="InterPro" id="IPR004143">
    <property type="entry name" value="BPL_LPL_catalytic"/>
</dbReference>
<dbReference type="SUPFAM" id="SSF55681">
    <property type="entry name" value="Class II aaRS and biotin synthetases"/>
    <property type="match status" value="1"/>
</dbReference>
<proteinExistence type="predicted"/>
<dbReference type="Gene3D" id="3.30.930.10">
    <property type="entry name" value="Bira Bifunctional Protein, Domain 2"/>
    <property type="match status" value="1"/>
</dbReference>
<evidence type="ECO:0000313" key="3">
    <source>
        <dbReference type="EMBL" id="OAQ21418.1"/>
    </source>
</evidence>
<dbReference type="GO" id="GO:0005737">
    <property type="term" value="C:cytoplasm"/>
    <property type="evidence" value="ECO:0007669"/>
    <property type="project" value="TreeGrafter"/>
</dbReference>
<dbReference type="RefSeq" id="WP_068669221.1">
    <property type="nucleotide sequence ID" value="NZ_LWLG01000002.1"/>
</dbReference>
<gene>
    <name evidence="3" type="ORF">TDIS_0639</name>
</gene>
<dbReference type="PANTHER" id="PTHR12835">
    <property type="entry name" value="BIOTIN PROTEIN LIGASE"/>
    <property type="match status" value="1"/>
</dbReference>
<dbReference type="OrthoDB" id="9807064at2"/>
<evidence type="ECO:0000259" key="2">
    <source>
        <dbReference type="PROSITE" id="PS51733"/>
    </source>
</evidence>
<dbReference type="NCBIfam" id="TIGR00121">
    <property type="entry name" value="birA_ligase"/>
    <property type="match status" value="1"/>
</dbReference>
<sequence>MAGKVKEVFRLAEEIGRDIRSFEEVPRLMSLAYELALSEPRTAHGRILKAERLSQARGRHGRTWIAESGGLWMALSFYDDHLPQTYGLFPLIFGLAMARMALDLGLPARIRWINDLHFRGRKLAGVLIEKHAEWLIVGLGINVNNPPPPGIPAETLSRLAGKYISLDEIFHLVIHHLRYYYALFRHLEAELSPYEEVPENELIKDFRKYSDTLGRCVAWAGNLDREEPLIAHTRDILPNGSLLLETEEGSFPVNFGEIIYI</sequence>
<dbReference type="Proteomes" id="UP000078390">
    <property type="component" value="Unassembled WGS sequence"/>
</dbReference>
<keyword evidence="4" id="KW-1185">Reference proteome</keyword>